<dbReference type="Proteomes" id="UP001051844">
    <property type="component" value="Unassembled WGS sequence"/>
</dbReference>
<evidence type="ECO:0000313" key="5">
    <source>
        <dbReference type="Proteomes" id="UP001051844"/>
    </source>
</evidence>
<dbReference type="AlphaFoldDB" id="A0AA37FCA3"/>
<dbReference type="InterPro" id="IPR036457">
    <property type="entry name" value="PPM-type-like_dom_sf"/>
</dbReference>
<dbReference type="SUPFAM" id="SSF81606">
    <property type="entry name" value="PP2C-like"/>
    <property type="match status" value="1"/>
</dbReference>
<dbReference type="EMBL" id="BNDZ01000005">
    <property type="protein sequence ID" value="GHI46232.1"/>
    <property type="molecule type" value="Genomic_DNA"/>
</dbReference>
<accession>A0AA37FCA3</accession>
<reference evidence="4" key="1">
    <citation type="submission" date="2022-09" db="EMBL/GenBank/DDBJ databases">
        <title>Whole genome shotgun sequence of Streptomyces albidoflavus NBRC 12854.</title>
        <authorList>
            <person name="Komaki H."/>
            <person name="Tamura T."/>
        </authorList>
    </citation>
    <scope>NUCLEOTIDE SEQUENCE</scope>
    <source>
        <strain evidence="4">NBRC 12854</strain>
    </source>
</reference>
<organism evidence="4 5">
    <name type="scientific">Streptomyces albidoflavus</name>
    <dbReference type="NCBI Taxonomy" id="1886"/>
    <lineage>
        <taxon>Bacteria</taxon>
        <taxon>Bacillati</taxon>
        <taxon>Actinomycetota</taxon>
        <taxon>Actinomycetes</taxon>
        <taxon>Kitasatosporales</taxon>
        <taxon>Streptomycetaceae</taxon>
        <taxon>Streptomyces</taxon>
        <taxon>Streptomyces albidoflavus group</taxon>
    </lineage>
</organism>
<evidence type="ECO:0000259" key="3">
    <source>
        <dbReference type="SMART" id="SM00331"/>
    </source>
</evidence>
<dbReference type="InterPro" id="IPR001932">
    <property type="entry name" value="PPM-type_phosphatase-like_dom"/>
</dbReference>
<feature type="transmembrane region" description="Helical" evidence="2">
    <location>
        <begin position="76"/>
        <end position="98"/>
    </location>
</feature>
<name>A0AA37FCA3_9ACTN</name>
<protein>
    <recommendedName>
        <fullName evidence="3">PPM-type phosphatase domain-containing protein</fullName>
    </recommendedName>
</protein>
<dbReference type="GO" id="GO:0016791">
    <property type="term" value="F:phosphatase activity"/>
    <property type="evidence" value="ECO:0007669"/>
    <property type="project" value="TreeGrafter"/>
</dbReference>
<dbReference type="PANTHER" id="PTHR43156:SF2">
    <property type="entry name" value="STAGE II SPORULATION PROTEIN E"/>
    <property type="match status" value="1"/>
</dbReference>
<gene>
    <name evidence="4" type="ORF">ScoT_24060</name>
</gene>
<comment type="caution">
    <text evidence="4">The sequence shown here is derived from an EMBL/GenBank/DDBJ whole genome shotgun (WGS) entry which is preliminary data.</text>
</comment>
<keyword evidence="2" id="KW-0812">Transmembrane</keyword>
<dbReference type="SMART" id="SM00331">
    <property type="entry name" value="PP2C_SIG"/>
    <property type="match status" value="1"/>
</dbReference>
<keyword evidence="2" id="KW-0472">Membrane</keyword>
<evidence type="ECO:0000313" key="4">
    <source>
        <dbReference type="EMBL" id="GHI46232.1"/>
    </source>
</evidence>
<proteinExistence type="predicted"/>
<evidence type="ECO:0000256" key="1">
    <source>
        <dbReference type="ARBA" id="ARBA00022801"/>
    </source>
</evidence>
<dbReference type="RefSeq" id="WP_059212761.1">
    <property type="nucleotide sequence ID" value="NZ_BNDZ01000005.1"/>
</dbReference>
<keyword evidence="1" id="KW-0378">Hydrolase</keyword>
<dbReference type="Gene3D" id="3.60.40.10">
    <property type="entry name" value="PPM-type phosphatase domain"/>
    <property type="match status" value="1"/>
</dbReference>
<evidence type="ECO:0000256" key="2">
    <source>
        <dbReference type="SAM" id="Phobius"/>
    </source>
</evidence>
<feature type="domain" description="PPM-type phosphatase" evidence="3">
    <location>
        <begin position="134"/>
        <end position="360"/>
    </location>
</feature>
<dbReference type="InterPro" id="IPR052016">
    <property type="entry name" value="Bact_Sigma-Reg"/>
</dbReference>
<dbReference type="PANTHER" id="PTHR43156">
    <property type="entry name" value="STAGE II SPORULATION PROTEIN E-RELATED"/>
    <property type="match status" value="1"/>
</dbReference>
<dbReference type="Pfam" id="PF07228">
    <property type="entry name" value="SpoIIE"/>
    <property type="match status" value="1"/>
</dbReference>
<sequence length="373" mass="40073">MPSPSTHSTLLGTLLIAFIVAVGITNAVTPENVRLTLLSGAAPVFAGLYTTRGWTWAVTGVYLANILLNYLGPHDYIAPVAGVGIFGGLVLATAALLLNHYLRVSRDAEHSTADFAETLTRAVQPHLPIEDEGVRICGFYVAATEGGRIGGDFYDAVPTPYGYRVMIGDVQGKGLPAISASRQIAAAFHEAAHYAESLPEVAYRMEQALLRDNARSRRDEQSSDLPAFATALLIEGHADGTFDYLSAGHVPFYRLRDGRVTELAATEPGLPLGLGTLDDTPRVTVRDTYRRQDAYLLVTDGVDEARDRTGAFFPLSERLAELARLGLPAETLVERLDEQLRAHVRGTTVRDDTTALVAHFPGAPCAAHGPTSP</sequence>
<keyword evidence="2" id="KW-1133">Transmembrane helix</keyword>